<comment type="subcellular location">
    <subcellularLocation>
        <location evidence="1">Nucleus</location>
        <location evidence="1">Nucleolus</location>
    </subcellularLocation>
</comment>
<evidence type="ECO:0000313" key="11">
    <source>
        <dbReference type="Proteomes" id="UP001153712"/>
    </source>
</evidence>
<evidence type="ECO:0000256" key="3">
    <source>
        <dbReference type="ARBA" id="ARBA00022552"/>
    </source>
</evidence>
<evidence type="ECO:0000256" key="8">
    <source>
        <dbReference type="SAM" id="MobiDB-lite"/>
    </source>
</evidence>
<organism evidence="10 11">
    <name type="scientific">Phyllotreta striolata</name>
    <name type="common">Striped flea beetle</name>
    <name type="synonym">Crioceris striolata</name>
    <dbReference type="NCBI Taxonomy" id="444603"/>
    <lineage>
        <taxon>Eukaryota</taxon>
        <taxon>Metazoa</taxon>
        <taxon>Ecdysozoa</taxon>
        <taxon>Arthropoda</taxon>
        <taxon>Hexapoda</taxon>
        <taxon>Insecta</taxon>
        <taxon>Pterygota</taxon>
        <taxon>Neoptera</taxon>
        <taxon>Endopterygota</taxon>
        <taxon>Coleoptera</taxon>
        <taxon>Polyphaga</taxon>
        <taxon>Cucujiformia</taxon>
        <taxon>Chrysomeloidea</taxon>
        <taxon>Chrysomelidae</taxon>
        <taxon>Galerucinae</taxon>
        <taxon>Alticini</taxon>
        <taxon>Phyllotreta</taxon>
    </lineage>
</organism>
<evidence type="ECO:0000256" key="4">
    <source>
        <dbReference type="ARBA" id="ARBA00023242"/>
    </source>
</evidence>
<dbReference type="PANTHER" id="PTHR12416">
    <property type="entry name" value="RRNA-PROCESSING PROTEIN UTP23 HOMOLOG"/>
    <property type="match status" value="1"/>
</dbReference>
<dbReference type="AlphaFoldDB" id="A0A9N9TUN4"/>
<dbReference type="Gene3D" id="3.40.50.1010">
    <property type="entry name" value="5'-nuclease"/>
    <property type="match status" value="1"/>
</dbReference>
<keyword evidence="2" id="KW-0690">Ribosome biogenesis</keyword>
<keyword evidence="3" id="KW-0698">rRNA processing</keyword>
<reference evidence="10" key="1">
    <citation type="submission" date="2022-01" db="EMBL/GenBank/DDBJ databases">
        <authorList>
            <person name="King R."/>
        </authorList>
    </citation>
    <scope>NUCLEOTIDE SEQUENCE</scope>
</reference>
<comment type="similarity">
    <text evidence="6">Belongs to the UTP23/FCF1 family. UTP23 subfamily.</text>
</comment>
<dbReference type="CDD" id="cd09866">
    <property type="entry name" value="PIN_Fcf1-Utp23-H"/>
    <property type="match status" value="1"/>
</dbReference>
<keyword evidence="11" id="KW-1185">Reference proteome</keyword>
<dbReference type="FunFam" id="3.40.50.1010:FF:000006">
    <property type="entry name" value="rRNA-processing protein UTP23 homolog"/>
    <property type="match status" value="1"/>
</dbReference>
<evidence type="ECO:0000313" key="10">
    <source>
        <dbReference type="EMBL" id="CAG9865037.1"/>
    </source>
</evidence>
<evidence type="ECO:0000259" key="9">
    <source>
        <dbReference type="Pfam" id="PF24779"/>
    </source>
</evidence>
<comment type="function">
    <text evidence="5">Involved in rRNA-processing and ribosome biogenesis.</text>
</comment>
<name>A0A9N9TUN4_PHYSR</name>
<evidence type="ECO:0000256" key="6">
    <source>
        <dbReference type="ARBA" id="ARBA00038503"/>
    </source>
</evidence>
<accession>A0A9N9TUN4</accession>
<proteinExistence type="inferred from homology"/>
<feature type="domain" description="UTP23 sensor motif region" evidence="9">
    <location>
        <begin position="188"/>
        <end position="206"/>
    </location>
</feature>
<protein>
    <recommendedName>
        <fullName evidence="7">rRNA-processing protein UTP23 homolog</fullName>
    </recommendedName>
</protein>
<evidence type="ECO:0000256" key="5">
    <source>
        <dbReference type="ARBA" id="ARBA00037300"/>
    </source>
</evidence>
<feature type="compositionally biased region" description="Basic and acidic residues" evidence="8">
    <location>
        <begin position="176"/>
        <end position="187"/>
    </location>
</feature>
<gene>
    <name evidence="10" type="ORF">PHYEVI_LOCUS11283</name>
</gene>
<dbReference type="SUPFAM" id="SSF88723">
    <property type="entry name" value="PIN domain-like"/>
    <property type="match status" value="1"/>
</dbReference>
<evidence type="ECO:0000256" key="2">
    <source>
        <dbReference type="ARBA" id="ARBA00022517"/>
    </source>
</evidence>
<dbReference type="InterPro" id="IPR006984">
    <property type="entry name" value="Fcf1/UTP23"/>
</dbReference>
<dbReference type="EMBL" id="OU900102">
    <property type="protein sequence ID" value="CAG9865037.1"/>
    <property type="molecule type" value="Genomic_DNA"/>
</dbReference>
<feature type="compositionally biased region" description="Basic and acidic residues" evidence="8">
    <location>
        <begin position="215"/>
        <end position="225"/>
    </location>
</feature>
<dbReference type="Pfam" id="PF24779">
    <property type="entry name" value="UTP23_sensor"/>
    <property type="match status" value="1"/>
</dbReference>
<dbReference type="OrthoDB" id="25675at2759"/>
<dbReference type="GO" id="GO:0006364">
    <property type="term" value="P:rRNA processing"/>
    <property type="evidence" value="ECO:0007669"/>
    <property type="project" value="UniProtKB-KW"/>
</dbReference>
<dbReference type="GO" id="GO:0032040">
    <property type="term" value="C:small-subunit processome"/>
    <property type="evidence" value="ECO:0007669"/>
    <property type="project" value="InterPro"/>
</dbReference>
<evidence type="ECO:0000256" key="7">
    <source>
        <dbReference type="ARBA" id="ARBA00071400"/>
    </source>
</evidence>
<sequence length="247" mass="28161">MKVKRYKKVNKNLRFFINNFGFRQPYQILVDGTFCYCALNNKVNIADNVPRYLQGEIKLITTQCAIIEMENLGPKLHGALLILKQYAVHKCGHEGKPIAGSKCFLNMLGKSNENHYILATQDRDLQEKAREIVGVPLLYLHMKTPVLEKPSEASSKASMDRLSALGASETKALEELKSKQGLEEEKMKKKKKIKGPNPLSCKKKKKKTVTNNPINKKEGQPEQDKKKRKRIKLPKHVRQALLENKPN</sequence>
<keyword evidence="4" id="KW-0539">Nucleus</keyword>
<dbReference type="Proteomes" id="UP001153712">
    <property type="component" value="Chromosome 9"/>
</dbReference>
<evidence type="ECO:0000256" key="1">
    <source>
        <dbReference type="ARBA" id="ARBA00004604"/>
    </source>
</evidence>
<feature type="region of interest" description="Disordered" evidence="8">
    <location>
        <begin position="176"/>
        <end position="247"/>
    </location>
</feature>
<dbReference type="InterPro" id="IPR029060">
    <property type="entry name" value="PIN-like_dom_sf"/>
</dbReference>
<dbReference type="Pfam" id="PF04900">
    <property type="entry name" value="Fcf1"/>
    <property type="match status" value="1"/>
</dbReference>
<feature type="compositionally biased region" description="Basic residues" evidence="8">
    <location>
        <begin position="226"/>
        <end position="238"/>
    </location>
</feature>
<dbReference type="InterPro" id="IPR057776">
    <property type="entry name" value="UTP23_sensor"/>
</dbReference>